<protein>
    <submittedName>
        <fullName evidence="1">Uncharacterized protein</fullName>
    </submittedName>
</protein>
<accession>A0AAV4SBS4</accession>
<dbReference type="Proteomes" id="UP001054837">
    <property type="component" value="Unassembled WGS sequence"/>
</dbReference>
<proteinExistence type="predicted"/>
<evidence type="ECO:0000313" key="1">
    <source>
        <dbReference type="EMBL" id="GIY29343.1"/>
    </source>
</evidence>
<dbReference type="EMBL" id="BPLQ01007304">
    <property type="protein sequence ID" value="GIY29343.1"/>
    <property type="molecule type" value="Genomic_DNA"/>
</dbReference>
<name>A0AAV4SBS4_9ARAC</name>
<gene>
    <name evidence="1" type="ORF">CDAR_486921</name>
</gene>
<comment type="caution">
    <text evidence="1">The sequence shown here is derived from an EMBL/GenBank/DDBJ whole genome shotgun (WGS) entry which is preliminary data.</text>
</comment>
<feature type="non-terminal residue" evidence="1">
    <location>
        <position position="1"/>
    </location>
</feature>
<keyword evidence="2" id="KW-1185">Reference proteome</keyword>
<evidence type="ECO:0000313" key="2">
    <source>
        <dbReference type="Proteomes" id="UP001054837"/>
    </source>
</evidence>
<organism evidence="1 2">
    <name type="scientific">Caerostris darwini</name>
    <dbReference type="NCBI Taxonomy" id="1538125"/>
    <lineage>
        <taxon>Eukaryota</taxon>
        <taxon>Metazoa</taxon>
        <taxon>Ecdysozoa</taxon>
        <taxon>Arthropoda</taxon>
        <taxon>Chelicerata</taxon>
        <taxon>Arachnida</taxon>
        <taxon>Araneae</taxon>
        <taxon>Araneomorphae</taxon>
        <taxon>Entelegynae</taxon>
        <taxon>Araneoidea</taxon>
        <taxon>Araneidae</taxon>
        <taxon>Caerostris</taxon>
    </lineage>
</organism>
<reference evidence="1 2" key="1">
    <citation type="submission" date="2021-06" db="EMBL/GenBank/DDBJ databases">
        <title>Caerostris darwini draft genome.</title>
        <authorList>
            <person name="Kono N."/>
            <person name="Arakawa K."/>
        </authorList>
    </citation>
    <scope>NUCLEOTIDE SEQUENCE [LARGE SCALE GENOMIC DNA]</scope>
</reference>
<sequence>ITYVLCDFKY</sequence>